<dbReference type="AlphaFoldDB" id="A0A1B7M0E6"/>
<evidence type="ECO:0000313" key="1">
    <source>
        <dbReference type="EMBL" id="OAV61515.1"/>
    </source>
</evidence>
<protein>
    <recommendedName>
        <fullName evidence="3">DUF2267 domain-containing protein</fullName>
    </recommendedName>
</protein>
<keyword evidence="2" id="KW-1185">Reference proteome</keyword>
<reference evidence="1 2" key="1">
    <citation type="submission" date="2016-04" db="EMBL/GenBank/DDBJ databases">
        <title>First whole genome shotgun sequence of the bacterium Enteractinococcus sp. strain UASWS1574.</title>
        <authorList>
            <person name="Crovadore J."/>
            <person name="Chablais R."/>
            <person name="Lefort F."/>
        </authorList>
    </citation>
    <scope>NUCLEOTIDE SEQUENCE [LARGE SCALE GENOMIC DNA]</scope>
    <source>
        <strain evidence="1 2">UASWS1574</strain>
    </source>
</reference>
<sequence length="127" mass="13921">MQMTEMIDLVQQRADINSTQAANDTLLAVAETLAERDIDGAQANFAAQLPQELSSVVNMGDAKNQVKFDAEEFVTRVGSRLELSESQSRKRTHAALSAMLEGVSDGERTDMLNALPTDFTPYATWNV</sequence>
<dbReference type="RefSeq" id="WP_052504810.1">
    <property type="nucleotide sequence ID" value="NZ_LXEY01000016.1"/>
</dbReference>
<name>A0A1B7M0E6_9MICC</name>
<organism evidence="1 2">
    <name type="scientific">Enteractinococcus helveticum</name>
    <dbReference type="NCBI Taxonomy" id="1837282"/>
    <lineage>
        <taxon>Bacteria</taxon>
        <taxon>Bacillati</taxon>
        <taxon>Actinomycetota</taxon>
        <taxon>Actinomycetes</taxon>
        <taxon>Micrococcales</taxon>
        <taxon>Micrococcaceae</taxon>
    </lineage>
</organism>
<dbReference type="InterPro" id="IPR018727">
    <property type="entry name" value="DUF2267"/>
</dbReference>
<dbReference type="Proteomes" id="UP000078292">
    <property type="component" value="Unassembled WGS sequence"/>
</dbReference>
<accession>A0A1B7M0E6</accession>
<dbReference type="InterPro" id="IPR038282">
    <property type="entry name" value="DUF2267_sf"/>
</dbReference>
<dbReference type="Gene3D" id="1.10.490.110">
    <property type="entry name" value="Uncharacterized conserved protein DUF2267"/>
    <property type="match status" value="1"/>
</dbReference>
<comment type="caution">
    <text evidence="1">The sequence shown here is derived from an EMBL/GenBank/DDBJ whole genome shotgun (WGS) entry which is preliminary data.</text>
</comment>
<proteinExistence type="predicted"/>
<dbReference type="Pfam" id="PF10025">
    <property type="entry name" value="DUF2267"/>
    <property type="match status" value="1"/>
</dbReference>
<evidence type="ECO:0008006" key="3">
    <source>
        <dbReference type="Google" id="ProtNLM"/>
    </source>
</evidence>
<gene>
    <name evidence="1" type="ORF">A6F49_08715</name>
</gene>
<evidence type="ECO:0000313" key="2">
    <source>
        <dbReference type="Proteomes" id="UP000078292"/>
    </source>
</evidence>
<dbReference type="OrthoDB" id="4964516at2"/>
<dbReference type="EMBL" id="LXEY01000016">
    <property type="protein sequence ID" value="OAV61515.1"/>
    <property type="molecule type" value="Genomic_DNA"/>
</dbReference>